<protein>
    <submittedName>
        <fullName evidence="2">YdbH domain-containing protein</fullName>
    </submittedName>
</protein>
<evidence type="ECO:0000256" key="1">
    <source>
        <dbReference type="SAM" id="Phobius"/>
    </source>
</evidence>
<reference evidence="2 3" key="1">
    <citation type="submission" date="2023-06" db="EMBL/GenBank/DDBJ databases">
        <title>Thiopseudomonas sp. CY1220 draft genome sequence.</title>
        <authorList>
            <person name="Zhao G."/>
            <person name="An M."/>
        </authorList>
    </citation>
    <scope>NUCLEOTIDE SEQUENCE [LARGE SCALE GENOMIC DNA]</scope>
    <source>
        <strain evidence="2 3">CY1220</strain>
    </source>
</reference>
<keyword evidence="1" id="KW-1133">Transmembrane helix</keyword>
<dbReference type="InterPro" id="IPR021730">
    <property type="entry name" value="YdbH"/>
</dbReference>
<dbReference type="Pfam" id="PF11739">
    <property type="entry name" value="YdbH-like"/>
    <property type="match status" value="1"/>
</dbReference>
<proteinExistence type="predicted"/>
<evidence type="ECO:0000313" key="2">
    <source>
        <dbReference type="EMBL" id="MDM7856985.1"/>
    </source>
</evidence>
<gene>
    <name evidence="2" type="ORF">QEZ41_01635</name>
</gene>
<accession>A0ABT7SLC0</accession>
<sequence length="897" mass="100825">MLFFSALKKYTHHVRWAKWLLGGVLAFVLIICLAIFTLPYSLPYLLAKQDIQLHFEQPRWQLSGFSAARAVAYYQEQHIEIEQLQLSWNWLTPSLELVSAYKLSGLINPDSFSEQDSPQPDNTPELTPYLSLLPKNLHIEHIDLSISNLGVLTGQLNLTANHSQKLWQPDQLDANLSIEQLQGDWLESIDPLYQPERITLRTQSLANSNENSAIQVLAVELHSEGTAQARLNGTLTLDTSGEQWRGQLEQGELQLSLPNWHFNEFQAQHITARIEQASLVAQQDTLAQLQLHVPIQASIKQLQHPELHPQDWQLEGLISGTLDELSAHMQLNGSHGIKFTSQTTWHQQQLNASLELASLNLQRNNPLAKTLTAWPKNYQISQGRYHTKLDFHYANQRATGQLLASADNISAAYAGHKIKGLTLKLSAESSLEHAADWASWNATLNNTGLSFVMDSYQHDSTLLEQLAGGLILQAEVNEKDMHLWLRQPATITSQKNRLINDLSSKSFSTKLQRFDIQGAHSTLSQLTLNARLDAELNSLKSNALKPQNWMLDANLTGTLEQFKANAQLHSEHGFKLDNQLQGNLDKFNLHSQLQEINFAEHNPIQKTLRDWPELLDLQRGKTSYQLKLNYRSNAPLTATFSSTAEHLNGIYNSSELTDVNVELNAKLNGDKLSVQLPVFSIKQINPGVPLSNININSASFNANFNDPASGTLAWQSIFAQLLNGNLYADQHSIQLNQDSPVLIDIQGLELQQLMKVYPTDGLAGNGTIDGQIPLIVNLNGVRIDKGKLEARNPGTLRFRSAELQSMAKNNPALDLLNQALDDFHFQVLKSDLNFDKDGKLILHIRLEGSNPQFENGRPIHFNFNLEQNLYALLASIQLNNHVSDLIIKRIRQRAEKK</sequence>
<dbReference type="Proteomes" id="UP001241056">
    <property type="component" value="Unassembled WGS sequence"/>
</dbReference>
<organism evidence="2 3">
    <name type="scientific">Thiopseudomonas acetoxidans</name>
    <dbReference type="NCBI Taxonomy" id="3041622"/>
    <lineage>
        <taxon>Bacteria</taxon>
        <taxon>Pseudomonadati</taxon>
        <taxon>Pseudomonadota</taxon>
        <taxon>Gammaproteobacteria</taxon>
        <taxon>Pseudomonadales</taxon>
        <taxon>Pseudomonadaceae</taxon>
        <taxon>Thiopseudomonas</taxon>
    </lineage>
</organism>
<comment type="caution">
    <text evidence="2">The sequence shown here is derived from an EMBL/GenBank/DDBJ whole genome shotgun (WGS) entry which is preliminary data.</text>
</comment>
<keyword evidence="1" id="KW-0812">Transmembrane</keyword>
<keyword evidence="1" id="KW-0472">Membrane</keyword>
<dbReference type="EMBL" id="JAUCDY010000001">
    <property type="protein sequence ID" value="MDM7856985.1"/>
    <property type="molecule type" value="Genomic_DNA"/>
</dbReference>
<name>A0ABT7SLC0_9GAMM</name>
<evidence type="ECO:0000313" key="3">
    <source>
        <dbReference type="Proteomes" id="UP001241056"/>
    </source>
</evidence>
<dbReference type="RefSeq" id="WP_289409610.1">
    <property type="nucleotide sequence ID" value="NZ_JAUCDY010000001.1"/>
</dbReference>
<feature type="transmembrane region" description="Helical" evidence="1">
    <location>
        <begin position="20"/>
        <end position="42"/>
    </location>
</feature>
<keyword evidence="3" id="KW-1185">Reference proteome</keyword>